<dbReference type="RefSeq" id="WP_229593708.1">
    <property type="nucleotide sequence ID" value="NZ_AP024485.1"/>
</dbReference>
<sequence>MPLISEALLKCARPVSFPWGEDGLAVSDQDIAAIAADFSIPGHSVEAQALKNGIYPDRYSRNMTSISPKDQIQLLESKVALVGLGGLGGTLLEVLLRLGVGTIYAADGDTFEASNLNRQMLSTPANLNVHKADAALERASLINPSVTLKAHNEFLDQSTLPDFLDECDIAIDALGGLKTRLHLQQAAAYAKIPLVTGALAGWTGYVGVVQPGNIGPADIMGHDNAAEEELGCPCPAVTVIASLMATEIVKVLTQNSNTLEGKMLLVDLASSTFETIVL</sequence>
<dbReference type="Pfam" id="PF00899">
    <property type="entry name" value="ThiF"/>
    <property type="match status" value="1"/>
</dbReference>
<protein>
    <submittedName>
        <fullName evidence="2">Thiazole biosynthesis protein ThiF</fullName>
    </submittedName>
</protein>
<dbReference type="Gene3D" id="3.40.50.720">
    <property type="entry name" value="NAD(P)-binding Rossmann-like Domain"/>
    <property type="match status" value="1"/>
</dbReference>
<proteinExistence type="predicted"/>
<dbReference type="InterPro" id="IPR045886">
    <property type="entry name" value="ThiF/MoeB/HesA"/>
</dbReference>
<evidence type="ECO:0000313" key="3">
    <source>
        <dbReference type="Proteomes" id="UP001053296"/>
    </source>
</evidence>
<dbReference type="Proteomes" id="UP001053296">
    <property type="component" value="Chromosome"/>
</dbReference>
<dbReference type="SUPFAM" id="SSF69572">
    <property type="entry name" value="Activating enzymes of the ubiquitin-like proteins"/>
    <property type="match status" value="1"/>
</dbReference>
<dbReference type="EMBL" id="AP024485">
    <property type="protein sequence ID" value="BCS87438.1"/>
    <property type="molecule type" value="Genomic_DNA"/>
</dbReference>
<reference evidence="2" key="1">
    <citation type="journal article" date="2022" name="Arch. Microbiol.">
        <title>Pseudodesulfovibrio sediminis sp. nov., a mesophilic and neutrophilic sulfate-reducing bacterium isolated from sediment of a brackish lake.</title>
        <authorList>
            <person name="Takahashi A."/>
            <person name="Kojima H."/>
            <person name="Watanabe M."/>
            <person name="Fukui M."/>
        </authorList>
    </citation>
    <scope>NUCLEOTIDE SEQUENCE</scope>
    <source>
        <strain evidence="2">SF6</strain>
    </source>
</reference>
<feature type="domain" description="THIF-type NAD/FAD binding fold" evidence="1">
    <location>
        <begin position="59"/>
        <end position="276"/>
    </location>
</feature>
<dbReference type="PANTHER" id="PTHR43267:SF1">
    <property type="entry name" value="TRNA THREONYLCARBAMOYLADENOSINE DEHYDRATASE"/>
    <property type="match status" value="1"/>
</dbReference>
<dbReference type="InterPro" id="IPR035985">
    <property type="entry name" value="Ubiquitin-activating_enz"/>
</dbReference>
<organism evidence="2 3">
    <name type="scientific">Pseudodesulfovibrio sediminis</name>
    <dbReference type="NCBI Taxonomy" id="2810563"/>
    <lineage>
        <taxon>Bacteria</taxon>
        <taxon>Pseudomonadati</taxon>
        <taxon>Thermodesulfobacteriota</taxon>
        <taxon>Desulfovibrionia</taxon>
        <taxon>Desulfovibrionales</taxon>
        <taxon>Desulfovibrionaceae</taxon>
    </lineage>
</organism>
<evidence type="ECO:0000313" key="2">
    <source>
        <dbReference type="EMBL" id="BCS87438.1"/>
    </source>
</evidence>
<evidence type="ECO:0000259" key="1">
    <source>
        <dbReference type="Pfam" id="PF00899"/>
    </source>
</evidence>
<gene>
    <name evidence="2" type="ORF">PSDVSF_06800</name>
</gene>
<name>A0ABM8HYU1_9BACT</name>
<dbReference type="PANTHER" id="PTHR43267">
    <property type="entry name" value="TRNA THREONYLCARBAMOYLADENOSINE DEHYDRATASE"/>
    <property type="match status" value="1"/>
</dbReference>
<keyword evidence="3" id="KW-1185">Reference proteome</keyword>
<accession>A0ABM8HYU1</accession>
<dbReference type="InterPro" id="IPR000594">
    <property type="entry name" value="ThiF_NAD_FAD-bd"/>
</dbReference>